<feature type="region of interest" description="Disordered" evidence="1">
    <location>
        <begin position="1"/>
        <end position="24"/>
    </location>
</feature>
<gene>
    <name evidence="2" type="ORF">ANCCAN_11576</name>
</gene>
<dbReference type="EMBL" id="JOJR01000194">
    <property type="protein sequence ID" value="RCN42427.1"/>
    <property type="molecule type" value="Genomic_DNA"/>
</dbReference>
<protein>
    <submittedName>
        <fullName evidence="2">Uncharacterized protein</fullName>
    </submittedName>
</protein>
<evidence type="ECO:0000313" key="3">
    <source>
        <dbReference type="Proteomes" id="UP000252519"/>
    </source>
</evidence>
<feature type="compositionally biased region" description="Polar residues" evidence="1">
    <location>
        <begin position="61"/>
        <end position="75"/>
    </location>
</feature>
<feature type="compositionally biased region" description="Basic and acidic residues" evidence="1">
    <location>
        <begin position="46"/>
        <end position="59"/>
    </location>
</feature>
<dbReference type="OrthoDB" id="5868397at2759"/>
<dbReference type="Proteomes" id="UP000252519">
    <property type="component" value="Unassembled WGS sequence"/>
</dbReference>
<organism evidence="2 3">
    <name type="scientific">Ancylostoma caninum</name>
    <name type="common">Dog hookworm</name>
    <dbReference type="NCBI Taxonomy" id="29170"/>
    <lineage>
        <taxon>Eukaryota</taxon>
        <taxon>Metazoa</taxon>
        <taxon>Ecdysozoa</taxon>
        <taxon>Nematoda</taxon>
        <taxon>Chromadorea</taxon>
        <taxon>Rhabditida</taxon>
        <taxon>Rhabditina</taxon>
        <taxon>Rhabditomorpha</taxon>
        <taxon>Strongyloidea</taxon>
        <taxon>Ancylostomatidae</taxon>
        <taxon>Ancylostomatinae</taxon>
        <taxon>Ancylostoma</taxon>
    </lineage>
</organism>
<evidence type="ECO:0000256" key="1">
    <source>
        <dbReference type="SAM" id="MobiDB-lite"/>
    </source>
</evidence>
<keyword evidence="3" id="KW-1185">Reference proteome</keyword>
<sequence>MGENGVGMGSIEDQSRYGMRQRSASECGDWDGIVLKSILKKPQRIDRFSRSKSESHHSAGDASQLSLLMESTTEISESDGHTDNGKFWSFIFIFVR</sequence>
<reference evidence="2 3" key="1">
    <citation type="submission" date="2014-10" db="EMBL/GenBank/DDBJ databases">
        <title>Draft genome of the hookworm Ancylostoma caninum.</title>
        <authorList>
            <person name="Mitreva M."/>
        </authorList>
    </citation>
    <scope>NUCLEOTIDE SEQUENCE [LARGE SCALE GENOMIC DNA]</scope>
    <source>
        <strain evidence="2 3">Baltimore</strain>
    </source>
</reference>
<comment type="caution">
    <text evidence="2">The sequence shown here is derived from an EMBL/GenBank/DDBJ whole genome shotgun (WGS) entry which is preliminary data.</text>
</comment>
<proteinExistence type="predicted"/>
<feature type="region of interest" description="Disordered" evidence="1">
    <location>
        <begin position="46"/>
        <end position="84"/>
    </location>
</feature>
<dbReference type="AlphaFoldDB" id="A0A368GHT0"/>
<evidence type="ECO:0000313" key="2">
    <source>
        <dbReference type="EMBL" id="RCN42427.1"/>
    </source>
</evidence>
<accession>A0A368GHT0</accession>
<name>A0A368GHT0_ANCCA</name>